<dbReference type="PANTHER" id="PTHR42655:SF1">
    <property type="entry name" value="GLYCOGEN PHOSPHORYLASE"/>
    <property type="match status" value="1"/>
</dbReference>
<evidence type="ECO:0000256" key="1">
    <source>
        <dbReference type="ARBA" id="ARBA00006047"/>
    </source>
</evidence>
<sequence length="549" mass="62684">MATIGYFSMEIGLRNEIPTYAGGLGVLAGDTIRSASDLKIPLVAVTLVSNKGYFRQSLDVMGNQTEKIEEWTPSSFMTRTPQEVSVKIQDREVKIQAWQYNCKSLTGGCVPIIFLDTNVEGNAWEDRGITDFLYGGDHTYRLKQEIVLGIGGVRMLNALGFKVRKYHMNEGHSSLLALELLKCNNKDATKVKDLCIFTTHTPVEAGHDKFDYRLVDDLIRDKNDVEILRRFGGEDRFDTSLFALNLSNYVNGVTKRHSRVSSELFPGYSIQAITNGVHSYTWTSPFFRKLFDHYLPGWANEPELLVRIGGIPDDEIWQARRNAKKALIDEVNKRTGAGMDYETLTIGFARRMAEYKRATLILSDLERLRKINRRGRIQLIFAGKSHPNDGAGKQLIRDIFRSIETLRNEIKIVFLENYDMELAAKMVSGVDVWLNTPTRPYEASGTSGMKAAHNGVVNFSVLDGWWIEGWIEGVTGWSIGPKPEEHLSGEEARLAELDDLYNKLYYIIVPTYYERRDEWFKLINNSIGMIAYYFNSHRMMRRYVTHAYL</sequence>
<reference evidence="2 3" key="1">
    <citation type="journal article" date="2002" name="Genome Res.">
        <title>The genome of Methanosarcina acetivorans reveals extensive metabolic and physiological diversity.</title>
        <authorList>
            <person name="Galagan J.E."/>
            <person name="Nusbaum C."/>
            <person name="Roy A."/>
            <person name="Endrizzi M.G."/>
            <person name="Macdonald P."/>
            <person name="FitzHugh W."/>
            <person name="Calvo S."/>
            <person name="Engels R."/>
            <person name="Smirnov S."/>
            <person name="Atnoor D."/>
            <person name="Brown A."/>
            <person name="Allen N."/>
            <person name="Naylor J."/>
            <person name="Stange-Thomann N."/>
            <person name="DeArellano K."/>
            <person name="Johnson R."/>
            <person name="Linton L."/>
            <person name="McEwan P."/>
            <person name="McKernan K."/>
            <person name="Talamas J."/>
            <person name="Tirrell A."/>
            <person name="Ye W."/>
            <person name="Zimmer A."/>
            <person name="Barber R.D."/>
            <person name="Cann I."/>
            <person name="Graham D.E."/>
            <person name="Grahame D.A."/>
            <person name="Guss A."/>
            <person name="Hedderich R."/>
            <person name="Ingram-Smith C."/>
            <person name="Kuettner C.H."/>
            <person name="Krzycki J.A."/>
            <person name="Leigh J.A."/>
            <person name="Li W."/>
            <person name="Liu J."/>
            <person name="Mukhopadhyay B."/>
            <person name="Reeve J.N."/>
            <person name="Smith K."/>
            <person name="Springer T.A."/>
            <person name="Umayam L.A."/>
            <person name="White O."/>
            <person name="White R.H."/>
            <person name="de Macario E.C."/>
            <person name="Ferry J.G."/>
            <person name="Jarrell K.F."/>
            <person name="Jing H."/>
            <person name="Macario A.J.L."/>
            <person name="Paulsen I."/>
            <person name="Pritchett M."/>
            <person name="Sowers K.R."/>
            <person name="Swanson R.V."/>
            <person name="Zinder S.H."/>
            <person name="Lander E."/>
            <person name="Metcalf W.W."/>
            <person name="Birren B."/>
        </authorList>
    </citation>
    <scope>NUCLEOTIDE SEQUENCE [LARGE SCALE GENOMIC DNA]</scope>
    <source>
        <strain evidence="3">ATCC 35395 / DSM 2834 / JCM 12185 / C2A</strain>
    </source>
</reference>
<dbReference type="Proteomes" id="UP000002487">
    <property type="component" value="Chromosome"/>
</dbReference>
<evidence type="ECO:0000313" key="3">
    <source>
        <dbReference type="Proteomes" id="UP000002487"/>
    </source>
</evidence>
<evidence type="ECO:0000313" key="2">
    <source>
        <dbReference type="EMBL" id="AAM05279.1"/>
    </source>
</evidence>
<comment type="similarity">
    <text evidence="1">Belongs to the glycogen phosphorylase family.</text>
</comment>
<dbReference type="HOGENOM" id="CLU_015112_1_0_2"/>
<dbReference type="NCBIfam" id="TIGR02094">
    <property type="entry name" value="more_P_ylases"/>
    <property type="match status" value="1"/>
</dbReference>
<dbReference type="Gene3D" id="3.40.50.2000">
    <property type="entry name" value="Glycogen Phosphorylase B"/>
    <property type="match status" value="3"/>
</dbReference>
<dbReference type="CAZy" id="GT35">
    <property type="family name" value="Glycosyltransferase Family 35"/>
</dbReference>
<keyword evidence="3" id="KW-1185">Reference proteome</keyword>
<dbReference type="Pfam" id="PF00343">
    <property type="entry name" value="Phosphorylase"/>
    <property type="match status" value="1"/>
</dbReference>
<gene>
    <name evidence="2" type="primary">malP</name>
    <name evidence="2" type="ordered locus">MA_1874</name>
</gene>
<organism evidence="2 3">
    <name type="scientific">Methanosarcina acetivorans (strain ATCC 35395 / DSM 2834 / JCM 12185 / C2A)</name>
    <dbReference type="NCBI Taxonomy" id="188937"/>
    <lineage>
        <taxon>Archaea</taxon>
        <taxon>Methanobacteriati</taxon>
        <taxon>Methanobacteriota</taxon>
        <taxon>Stenosarchaea group</taxon>
        <taxon>Methanomicrobia</taxon>
        <taxon>Methanosarcinales</taxon>
        <taxon>Methanosarcinaceae</taxon>
        <taxon>Methanosarcina</taxon>
    </lineage>
</organism>
<dbReference type="SUPFAM" id="SSF53756">
    <property type="entry name" value="UDP-Glycosyltransferase/glycogen phosphorylase"/>
    <property type="match status" value="1"/>
</dbReference>
<dbReference type="EMBL" id="AE010299">
    <property type="protein sequence ID" value="AAM05279.1"/>
    <property type="molecule type" value="Genomic_DNA"/>
</dbReference>
<dbReference type="InterPro" id="IPR052182">
    <property type="entry name" value="Glycogen/Maltodextrin_Phosph"/>
</dbReference>
<dbReference type="GO" id="GO:0005975">
    <property type="term" value="P:carbohydrate metabolic process"/>
    <property type="evidence" value="ECO:0007669"/>
    <property type="project" value="InterPro"/>
</dbReference>
<dbReference type="FunCoup" id="Q8TPN2">
    <property type="interactions" value="2"/>
</dbReference>
<dbReference type="InParanoid" id="Q8TPN2"/>
<dbReference type="KEGG" id="mac:MA_1874"/>
<name>Q8TPN2_METAC</name>
<dbReference type="PhylomeDB" id="Q8TPN2"/>
<dbReference type="GO" id="GO:0008184">
    <property type="term" value="F:glycogen phosphorylase activity"/>
    <property type="evidence" value="ECO:0007669"/>
    <property type="project" value="InterPro"/>
</dbReference>
<dbReference type="EnsemblBacteria" id="AAM05279">
    <property type="protein sequence ID" value="AAM05279"/>
    <property type="gene ID" value="MA_1874"/>
</dbReference>
<dbReference type="AlphaFoldDB" id="Q8TPN2"/>
<protein>
    <submittedName>
        <fullName evidence="2">Phosphorylase</fullName>
    </submittedName>
</protein>
<dbReference type="InterPro" id="IPR000811">
    <property type="entry name" value="Glyco_trans_35"/>
</dbReference>
<dbReference type="STRING" id="188937.MA_1874"/>
<accession>Q8TPN2</accession>
<dbReference type="InterPro" id="IPR011834">
    <property type="entry name" value="Agluc_phsphrylas"/>
</dbReference>
<dbReference type="RefSeq" id="WP_011021875.1">
    <property type="nucleotide sequence ID" value="NC_003552.1"/>
</dbReference>
<dbReference type="PANTHER" id="PTHR42655">
    <property type="entry name" value="GLYCOGEN PHOSPHORYLASE"/>
    <property type="match status" value="1"/>
</dbReference>
<proteinExistence type="inferred from homology"/>
<dbReference type="GO" id="GO:0030170">
    <property type="term" value="F:pyridoxal phosphate binding"/>
    <property type="evidence" value="ECO:0007669"/>
    <property type="project" value="InterPro"/>
</dbReference>
<dbReference type="GeneID" id="1473763"/>